<feature type="transmembrane region" description="Helical" evidence="9">
    <location>
        <begin position="43"/>
        <end position="62"/>
    </location>
</feature>
<dbReference type="PIRSF" id="PIRSF037778">
    <property type="entry name" value="UCP037778_transp_RibU"/>
    <property type="match status" value="1"/>
</dbReference>
<keyword evidence="4 8" id="KW-1003">Cell membrane</keyword>
<evidence type="ECO:0000256" key="9">
    <source>
        <dbReference type="SAM" id="Phobius"/>
    </source>
</evidence>
<organism evidence="10 11">
    <name type="scientific">Niallia oryzisoli</name>
    <dbReference type="NCBI Taxonomy" id="1737571"/>
    <lineage>
        <taxon>Bacteria</taxon>
        <taxon>Bacillati</taxon>
        <taxon>Bacillota</taxon>
        <taxon>Bacilli</taxon>
        <taxon>Bacillales</taxon>
        <taxon>Bacillaceae</taxon>
        <taxon>Niallia</taxon>
    </lineage>
</organism>
<comment type="subcellular location">
    <subcellularLocation>
        <location evidence="1">Cell membrane</location>
        <topology evidence="1">Multi-pass membrane protein</topology>
    </subcellularLocation>
</comment>
<evidence type="ECO:0000256" key="6">
    <source>
        <dbReference type="ARBA" id="ARBA00022989"/>
    </source>
</evidence>
<dbReference type="Proteomes" id="UP001357223">
    <property type="component" value="Chromosome"/>
</dbReference>
<evidence type="ECO:0000313" key="10">
    <source>
        <dbReference type="EMBL" id="WVX82864.1"/>
    </source>
</evidence>
<feature type="transmembrane region" description="Helical" evidence="9">
    <location>
        <begin position="12"/>
        <end position="31"/>
    </location>
</feature>
<feature type="transmembrane region" description="Helical" evidence="9">
    <location>
        <begin position="114"/>
        <end position="135"/>
    </location>
</feature>
<dbReference type="PANTHER" id="PTHR38438:SF1">
    <property type="entry name" value="RIBOFLAVIN TRANSPORTER RIBU"/>
    <property type="match status" value="1"/>
</dbReference>
<dbReference type="InterPro" id="IPR025720">
    <property type="entry name" value="RibU"/>
</dbReference>
<dbReference type="RefSeq" id="WP_338451759.1">
    <property type="nucleotide sequence ID" value="NZ_CP137640.1"/>
</dbReference>
<keyword evidence="7 8" id="KW-0472">Membrane</keyword>
<evidence type="ECO:0000256" key="4">
    <source>
        <dbReference type="ARBA" id="ARBA00022475"/>
    </source>
</evidence>
<dbReference type="EMBL" id="CP137640">
    <property type="protein sequence ID" value="WVX82864.1"/>
    <property type="molecule type" value="Genomic_DNA"/>
</dbReference>
<comment type="similarity">
    <text evidence="2 8">Belongs to the prokaryotic riboflavin transporter (P-RFT) (TC 2.A.87) family.</text>
</comment>
<evidence type="ECO:0000256" key="5">
    <source>
        <dbReference type="ARBA" id="ARBA00022692"/>
    </source>
</evidence>
<evidence type="ECO:0000256" key="3">
    <source>
        <dbReference type="ARBA" id="ARBA00022448"/>
    </source>
</evidence>
<feature type="transmembrane region" description="Helical" evidence="9">
    <location>
        <begin position="82"/>
        <end position="102"/>
    </location>
</feature>
<keyword evidence="5 9" id="KW-0812">Transmembrane</keyword>
<dbReference type="InterPro" id="IPR024529">
    <property type="entry name" value="ECF_trnsprt_substrate-spec"/>
</dbReference>
<keyword evidence="6 9" id="KW-1133">Transmembrane helix</keyword>
<sequence length="205" mass="23012">MVKGQNKVRALVSIAMLSSIAYVLMLVNFPIPPFPNFLKIDFSDLPALIGALIFGPMAAILVELLKNILDYFMTGSETGVPVGHIANFIAGLLYILPTYYIYNKIKTKKGMSFALIVGSILMSVIMSVLNYYIILPAYTYFLNFPAMSAAEIRQYIVAGILPFNLIKGLAMSLVFMILFTKMGTWLKKQASYNEYKINEYKMKKI</sequence>
<gene>
    <name evidence="10" type="ORF">R4Z09_07770</name>
</gene>
<dbReference type="PANTHER" id="PTHR38438">
    <property type="entry name" value="RIBOFLAVIN TRANSPORTER RIBU"/>
    <property type="match status" value="1"/>
</dbReference>
<evidence type="ECO:0000256" key="8">
    <source>
        <dbReference type="PIRNR" id="PIRNR037778"/>
    </source>
</evidence>
<keyword evidence="11" id="KW-1185">Reference proteome</keyword>
<evidence type="ECO:0000256" key="2">
    <source>
        <dbReference type="ARBA" id="ARBA00005540"/>
    </source>
</evidence>
<comment type="function">
    <text evidence="8">Probably a riboflavin-binding protein that interacts with the energy-coupling factor (ECF) ABC-transporter complex.</text>
</comment>
<keyword evidence="3 8" id="KW-0813">Transport</keyword>
<dbReference type="Gene3D" id="1.10.1760.20">
    <property type="match status" value="1"/>
</dbReference>
<accession>A0ABZ2CP16</accession>
<feature type="transmembrane region" description="Helical" evidence="9">
    <location>
        <begin position="155"/>
        <end position="179"/>
    </location>
</feature>
<name>A0ABZ2CP16_9BACI</name>
<evidence type="ECO:0000256" key="7">
    <source>
        <dbReference type="ARBA" id="ARBA00023136"/>
    </source>
</evidence>
<proteinExistence type="inferred from homology"/>
<reference evidence="10 11" key="1">
    <citation type="submission" date="2023-10" db="EMBL/GenBank/DDBJ databases">
        <title>Niallia locisalis sp.nov. isolated from a salt pond sample.</title>
        <authorList>
            <person name="Li X.-J."/>
            <person name="Dong L."/>
        </authorList>
    </citation>
    <scope>NUCLEOTIDE SEQUENCE [LARGE SCALE GENOMIC DNA]</scope>
    <source>
        <strain evidence="10 11">DSM 29761</strain>
    </source>
</reference>
<dbReference type="Pfam" id="PF12822">
    <property type="entry name" value="ECF_trnsprt"/>
    <property type="match status" value="1"/>
</dbReference>
<evidence type="ECO:0000256" key="1">
    <source>
        <dbReference type="ARBA" id="ARBA00004651"/>
    </source>
</evidence>
<evidence type="ECO:0000313" key="11">
    <source>
        <dbReference type="Proteomes" id="UP001357223"/>
    </source>
</evidence>
<protein>
    <recommendedName>
        <fullName evidence="8">Riboflavin transporter</fullName>
    </recommendedName>
</protein>